<dbReference type="AlphaFoldDB" id="A0A1I2J6X6"/>
<keyword evidence="2" id="KW-0732">Signal</keyword>
<proteinExistence type="predicted"/>
<dbReference type="EMBL" id="FONY01000042">
    <property type="protein sequence ID" value="SFF49603.1"/>
    <property type="molecule type" value="Genomic_DNA"/>
</dbReference>
<gene>
    <name evidence="3" type="ORF">SAMN04488541_104219</name>
</gene>
<dbReference type="Proteomes" id="UP000199513">
    <property type="component" value="Unassembled WGS sequence"/>
</dbReference>
<dbReference type="RefSeq" id="WP_091548960.1">
    <property type="nucleotide sequence ID" value="NZ_FONY01000042.1"/>
</dbReference>
<keyword evidence="1" id="KW-0472">Membrane</keyword>
<keyword evidence="1" id="KW-0812">Transmembrane</keyword>
<evidence type="ECO:0008006" key="5">
    <source>
        <dbReference type="Google" id="ProtNLM"/>
    </source>
</evidence>
<dbReference type="OrthoDB" id="977366at2"/>
<evidence type="ECO:0000256" key="1">
    <source>
        <dbReference type="SAM" id="Phobius"/>
    </source>
</evidence>
<name>A0A1I2J6X6_9BACT</name>
<evidence type="ECO:0000256" key="2">
    <source>
        <dbReference type="SAM" id="SignalP"/>
    </source>
</evidence>
<sequence length="263" mass="31134">MQTCRLFLFVLFFLVAAFLPQTGYTEDYFTKLDKADSLFRQRKYTDALKLFEEVLDNQNKDEKDSNENKEDEKKGYFTYRMLLQMAYITEGLNDYAATMYYLNLYYLNNPEQKVLNKISELASKHKLVGYEPNDVEYLVAIYKKNQVWFLSFIFILFMSFLGFLIYRRAKGKEILYPSIALSFALAIFFFIYNYYGLDWKKGIIKNEKVFLMNAPSAGGDMVSMLNKGDCVQIIGQEDIWYKVRWKDKDNIAYLRANNVYVIQ</sequence>
<dbReference type="Gene3D" id="2.30.30.40">
    <property type="entry name" value="SH3 Domains"/>
    <property type="match status" value="1"/>
</dbReference>
<evidence type="ECO:0000313" key="4">
    <source>
        <dbReference type="Proteomes" id="UP000199513"/>
    </source>
</evidence>
<feature type="chain" id="PRO_5011784594" description="SH3 domain-containing protein" evidence="2">
    <location>
        <begin position="24"/>
        <end position="263"/>
    </location>
</feature>
<feature type="signal peptide" evidence="2">
    <location>
        <begin position="1"/>
        <end position="23"/>
    </location>
</feature>
<protein>
    <recommendedName>
        <fullName evidence="5">SH3 domain-containing protein</fullName>
    </recommendedName>
</protein>
<organism evidence="3 4">
    <name type="scientific">Thermoflexibacter ruber</name>
    <dbReference type="NCBI Taxonomy" id="1003"/>
    <lineage>
        <taxon>Bacteria</taxon>
        <taxon>Pseudomonadati</taxon>
        <taxon>Bacteroidota</taxon>
        <taxon>Cytophagia</taxon>
        <taxon>Cytophagales</taxon>
        <taxon>Thermoflexibacteraceae</taxon>
        <taxon>Thermoflexibacter</taxon>
    </lineage>
</organism>
<accession>A0A1I2J6X6</accession>
<reference evidence="4" key="1">
    <citation type="submission" date="2016-10" db="EMBL/GenBank/DDBJ databases">
        <authorList>
            <person name="Varghese N."/>
            <person name="Submissions S."/>
        </authorList>
    </citation>
    <scope>NUCLEOTIDE SEQUENCE [LARGE SCALE GENOMIC DNA]</scope>
    <source>
        <strain>GEY</strain>
        <strain evidence="4">DSM 9560</strain>
    </source>
</reference>
<feature type="transmembrane region" description="Helical" evidence="1">
    <location>
        <begin position="174"/>
        <end position="195"/>
    </location>
</feature>
<keyword evidence="4" id="KW-1185">Reference proteome</keyword>
<evidence type="ECO:0000313" key="3">
    <source>
        <dbReference type="EMBL" id="SFF49603.1"/>
    </source>
</evidence>
<dbReference type="STRING" id="1003.SAMN04488541_104219"/>
<keyword evidence="1" id="KW-1133">Transmembrane helix</keyword>
<feature type="transmembrane region" description="Helical" evidence="1">
    <location>
        <begin position="147"/>
        <end position="167"/>
    </location>
</feature>